<name>A0ABS9SAJ8_9GAMM</name>
<dbReference type="EMBL" id="JAKVTW010000016">
    <property type="protein sequence ID" value="MCH4813142.1"/>
    <property type="molecule type" value="Genomic_DNA"/>
</dbReference>
<organism evidence="1 2">
    <name type="scientific">Vreelandella neptunia</name>
    <dbReference type="NCBI Taxonomy" id="115551"/>
    <lineage>
        <taxon>Bacteria</taxon>
        <taxon>Pseudomonadati</taxon>
        <taxon>Pseudomonadota</taxon>
        <taxon>Gammaproteobacteria</taxon>
        <taxon>Oceanospirillales</taxon>
        <taxon>Halomonadaceae</taxon>
        <taxon>Vreelandella</taxon>
    </lineage>
</organism>
<comment type="caution">
    <text evidence="1">The sequence shown here is derived from an EMBL/GenBank/DDBJ whole genome shotgun (WGS) entry which is preliminary data.</text>
</comment>
<sequence>MKGQFDEFNTKEEQATYLKNFFRHQKRLLIAHQIGDNNYKDTKAMSDLTAIIITLIELEDKYSQLKVNQLDSVMDCLALISPDFYNVSNEIHNTMMKIEECIKKIQKRNKFGVNCDKEIEVRKLYELKLHRLKSKQEKLLYTELK</sequence>
<protein>
    <submittedName>
        <fullName evidence="1">Uncharacterized protein</fullName>
    </submittedName>
</protein>
<dbReference type="RefSeq" id="WP_240719426.1">
    <property type="nucleotide sequence ID" value="NZ_JAKVTW010000016.1"/>
</dbReference>
<accession>A0ABS9SAJ8</accession>
<dbReference type="Proteomes" id="UP001320609">
    <property type="component" value="Unassembled WGS sequence"/>
</dbReference>
<proteinExistence type="predicted"/>
<keyword evidence="2" id="KW-1185">Reference proteome</keyword>
<evidence type="ECO:0000313" key="2">
    <source>
        <dbReference type="Proteomes" id="UP001320609"/>
    </source>
</evidence>
<reference evidence="1 2" key="1">
    <citation type="submission" date="2022-03" db="EMBL/GenBank/DDBJ databases">
        <title>Genomic signatures underlying metal tolerance in selected Arctic bacterial isolates.</title>
        <authorList>
            <person name="Thomas F.A."/>
            <person name="Venkatachalam S."/>
            <person name="Krishnan K.P."/>
        </authorList>
    </citation>
    <scope>NUCLEOTIDE SEQUENCE [LARGE SCALE GENOMIC DNA]</scope>
    <source>
        <strain evidence="1 2">HM116</strain>
    </source>
</reference>
<evidence type="ECO:0000313" key="1">
    <source>
        <dbReference type="EMBL" id="MCH4813142.1"/>
    </source>
</evidence>
<gene>
    <name evidence="1" type="ORF">MLE19_17545</name>
</gene>